<dbReference type="PANTHER" id="PTHR21716">
    <property type="entry name" value="TRANSMEMBRANE PROTEIN"/>
    <property type="match status" value="1"/>
</dbReference>
<evidence type="ECO:0000313" key="8">
    <source>
        <dbReference type="Proteomes" id="UP000653156"/>
    </source>
</evidence>
<feature type="transmembrane region" description="Helical" evidence="6">
    <location>
        <begin position="71"/>
        <end position="93"/>
    </location>
</feature>
<dbReference type="PANTHER" id="PTHR21716:SF64">
    <property type="entry name" value="AI-2 TRANSPORT PROTEIN TQSA"/>
    <property type="match status" value="1"/>
</dbReference>
<dbReference type="InterPro" id="IPR002549">
    <property type="entry name" value="AI-2E-like"/>
</dbReference>
<evidence type="ECO:0000313" key="7">
    <source>
        <dbReference type="EMBL" id="QRQ82775.1"/>
    </source>
</evidence>
<feature type="transmembrane region" description="Helical" evidence="6">
    <location>
        <begin position="204"/>
        <end position="228"/>
    </location>
</feature>
<feature type="transmembrane region" description="Helical" evidence="6">
    <location>
        <begin position="234"/>
        <end position="262"/>
    </location>
</feature>
<dbReference type="AlphaFoldDB" id="A0A892ZGY4"/>
<organism evidence="7 8">
    <name type="scientific">Paralysiella testudinis</name>
    <dbReference type="NCBI Taxonomy" id="2809020"/>
    <lineage>
        <taxon>Bacteria</taxon>
        <taxon>Pseudomonadati</taxon>
        <taxon>Pseudomonadota</taxon>
        <taxon>Betaproteobacteria</taxon>
        <taxon>Neisseriales</taxon>
        <taxon>Neisseriaceae</taxon>
        <taxon>Paralysiella</taxon>
    </lineage>
</organism>
<keyword evidence="4 6" id="KW-1133">Transmembrane helix</keyword>
<feature type="transmembrane region" description="Helical" evidence="6">
    <location>
        <begin position="12"/>
        <end position="32"/>
    </location>
</feature>
<name>A0A892ZGY4_9NEIS</name>
<dbReference type="EMBL" id="CP069798">
    <property type="protein sequence ID" value="QRQ82775.1"/>
    <property type="molecule type" value="Genomic_DNA"/>
</dbReference>
<dbReference type="RefSeq" id="WP_230340063.1">
    <property type="nucleotide sequence ID" value="NZ_CP069798.1"/>
</dbReference>
<evidence type="ECO:0000256" key="4">
    <source>
        <dbReference type="ARBA" id="ARBA00022989"/>
    </source>
</evidence>
<feature type="transmembrane region" description="Helical" evidence="6">
    <location>
        <begin position="38"/>
        <end position="59"/>
    </location>
</feature>
<evidence type="ECO:0000256" key="3">
    <source>
        <dbReference type="ARBA" id="ARBA00022692"/>
    </source>
</evidence>
<feature type="transmembrane region" description="Helical" evidence="6">
    <location>
        <begin position="274"/>
        <end position="291"/>
    </location>
</feature>
<keyword evidence="3 6" id="KW-0812">Transmembrane</keyword>
<evidence type="ECO:0000256" key="5">
    <source>
        <dbReference type="ARBA" id="ARBA00023136"/>
    </source>
</evidence>
<proteinExistence type="inferred from homology"/>
<gene>
    <name evidence="7" type="ORF">JQU52_05165</name>
</gene>
<keyword evidence="8" id="KW-1185">Reference proteome</keyword>
<reference evidence="7" key="1">
    <citation type="submission" date="2021-02" db="EMBL/GenBank/DDBJ databases">
        <title>Neisseriaceae sp. 26B isolated from the cloaca of a Common Toad-headed Turtle (Mesoclemmys nasuta).</title>
        <authorList>
            <person name="Spergser J."/>
            <person name="Busse H.-J."/>
        </authorList>
    </citation>
    <scope>NUCLEOTIDE SEQUENCE</scope>
    <source>
        <strain evidence="7">26B</strain>
    </source>
</reference>
<dbReference type="Proteomes" id="UP000653156">
    <property type="component" value="Chromosome"/>
</dbReference>
<evidence type="ECO:0000256" key="1">
    <source>
        <dbReference type="ARBA" id="ARBA00004141"/>
    </source>
</evidence>
<protein>
    <submittedName>
        <fullName evidence="7">AI-2E family transporter</fullName>
    </submittedName>
</protein>
<evidence type="ECO:0000256" key="6">
    <source>
        <dbReference type="SAM" id="Phobius"/>
    </source>
</evidence>
<keyword evidence="5 6" id="KW-0472">Membrane</keyword>
<dbReference type="KEGG" id="ptes:JQU52_05165"/>
<feature type="transmembrane region" description="Helical" evidence="6">
    <location>
        <begin position="311"/>
        <end position="340"/>
    </location>
</feature>
<comment type="subcellular location">
    <subcellularLocation>
        <location evidence="1">Membrane</location>
        <topology evidence="1">Multi-pass membrane protein</topology>
    </subcellularLocation>
</comment>
<feature type="transmembrane region" description="Helical" evidence="6">
    <location>
        <begin position="149"/>
        <end position="170"/>
    </location>
</feature>
<evidence type="ECO:0000256" key="2">
    <source>
        <dbReference type="ARBA" id="ARBA00009773"/>
    </source>
</evidence>
<sequence>MNEANPLRQHRLHPLQTLVLSLLLVVLLGFLLKIGQNFLLPIIAAVISMYVLITLSDWLGRLPLLGRTPEWLRRLLVLAGFVGVVAGLTSIVITTGEKMVATAPGYQANLEHMLTSTTGFFGISHDPDWQSIRAATIGRINMQSLFGSVLGSVGAMAGMVVLVVVYALFLTSERGRFAAKLAMALPDDSAEQTKRMVADINRRIGDYLAVKTGINIILALISLLILWLCGVDYALFWAVVIGLLNYIPYVGSMLAVLFPVLLTLAQFGSVQTTLLVAGLLTAAQMFVGNVLEPNMIGKQVNLSPFVVLVSLSLWSSLWGVAGAILAIPLTSMLVIVLAAFPATRPLAIMLVEDASAYAQLPK</sequence>
<dbReference type="Pfam" id="PF01594">
    <property type="entry name" value="AI-2E_transport"/>
    <property type="match status" value="1"/>
</dbReference>
<dbReference type="GO" id="GO:0055085">
    <property type="term" value="P:transmembrane transport"/>
    <property type="evidence" value="ECO:0007669"/>
    <property type="project" value="TreeGrafter"/>
</dbReference>
<accession>A0A892ZGY4</accession>
<comment type="similarity">
    <text evidence="2">Belongs to the autoinducer-2 exporter (AI-2E) (TC 2.A.86) family.</text>
</comment>
<dbReference type="GO" id="GO:0016020">
    <property type="term" value="C:membrane"/>
    <property type="evidence" value="ECO:0007669"/>
    <property type="project" value="UniProtKB-SubCell"/>
</dbReference>